<accession>A0ABW7C4F8</accession>
<feature type="transmembrane region" description="Helical" evidence="3">
    <location>
        <begin position="557"/>
        <end position="577"/>
    </location>
</feature>
<comment type="caution">
    <text evidence="5">The sequence shown here is derived from an EMBL/GenBank/DDBJ whole genome shotgun (WGS) entry which is preliminary data.</text>
</comment>
<feature type="transmembrane region" description="Helical" evidence="3">
    <location>
        <begin position="291"/>
        <end position="312"/>
    </location>
</feature>
<feature type="transmembrane region" description="Helical" evidence="3">
    <location>
        <begin position="462"/>
        <end position="479"/>
    </location>
</feature>
<feature type="transmembrane region" description="Helical" evidence="3">
    <location>
        <begin position="381"/>
        <end position="400"/>
    </location>
</feature>
<dbReference type="Pfam" id="PF00892">
    <property type="entry name" value="EamA"/>
    <property type="match status" value="2"/>
</dbReference>
<keyword evidence="3" id="KW-0812">Transmembrane</keyword>
<comment type="similarity">
    <text evidence="1">Belongs to the EamA transporter family.</text>
</comment>
<evidence type="ECO:0000313" key="5">
    <source>
        <dbReference type="EMBL" id="MFG3816116.1"/>
    </source>
</evidence>
<dbReference type="InterPro" id="IPR000620">
    <property type="entry name" value="EamA_dom"/>
</dbReference>
<sequence>MPIEEPTIDPMGLDPNPHPPGSAAKDARDDRSSLAPIAPESAPDWSAVIEQLQIFQRSQLNQLAQDLDRLSAEKTQLLLDLDRLARYRQQLRAQTAPGQSLLDPSSQAWAQQWAKQLAQHMGSHLKRAIDQRFQALAQELRPRDSSEAIGSPVVIHGRLSSTAIERQLMALDQTLAQVFTHLHQDLAAYEQALAQRLSRLARQQQQGELLLKQVMARWETSIAPNALAPDSLGLNPGVPNPAVPEPESTALDRPASPIAPLPDPAPVLFPPPLVAVKPSVPHPQTLRQPGWLLALVAALLLALFNVALKLLFTGNAPETLLGVVTLPGIIAPGLGNSLLILLLRTLAIVLVFPALATWLYPATWQEIRHLCQSRDRRSWQMILLNGFFMFVSQVLLYVAIGNLPTGLAVTLFFLYPVFTLPLSWWLLGDRPTALRLFLTALILLGGGLALPEGGPAAGDNWVGLSSGLAAGAAFAGYLLTVQWGTKTLHPVPFTLVSFLWVFVLACFGLIARPEAVTVQVLPGTWGGLLLGGVILGLLTLGGYLLNNLAVQRVGAAWTAILSASGNALTALAAWILIQESLAGGQWLGIGLVTLGVTLLSVEQLSKPRRSPRSRQSPQS</sequence>
<feature type="transmembrane region" description="Helical" evidence="3">
    <location>
        <begin position="523"/>
        <end position="545"/>
    </location>
</feature>
<name>A0ABW7C4F8_9CYAN</name>
<keyword evidence="6" id="KW-1185">Reference proteome</keyword>
<dbReference type="PANTHER" id="PTHR22911:SF137">
    <property type="entry name" value="SOLUTE CARRIER FAMILY 35 MEMBER G2-RELATED"/>
    <property type="match status" value="1"/>
</dbReference>
<evidence type="ECO:0000313" key="6">
    <source>
        <dbReference type="Proteomes" id="UP001604335"/>
    </source>
</evidence>
<keyword evidence="3" id="KW-0472">Membrane</keyword>
<keyword evidence="3" id="KW-1133">Transmembrane helix</keyword>
<dbReference type="SUPFAM" id="SSF103481">
    <property type="entry name" value="Multidrug resistance efflux transporter EmrE"/>
    <property type="match status" value="2"/>
</dbReference>
<feature type="region of interest" description="Disordered" evidence="2">
    <location>
        <begin position="1"/>
        <end position="40"/>
    </location>
</feature>
<feature type="transmembrane region" description="Helical" evidence="3">
    <location>
        <begin position="583"/>
        <end position="601"/>
    </location>
</feature>
<gene>
    <name evidence="5" type="ORF">VPK24_00585</name>
</gene>
<dbReference type="RefSeq" id="WP_393009778.1">
    <property type="nucleotide sequence ID" value="NZ_JAZAQF010000001.1"/>
</dbReference>
<dbReference type="InterPro" id="IPR037185">
    <property type="entry name" value="EmrE-like"/>
</dbReference>
<dbReference type="PANTHER" id="PTHR22911">
    <property type="entry name" value="ACYL-MALONYL CONDENSING ENZYME-RELATED"/>
    <property type="match status" value="1"/>
</dbReference>
<dbReference type="EMBL" id="JAZAQF010000001">
    <property type="protein sequence ID" value="MFG3816116.1"/>
    <property type="molecule type" value="Genomic_DNA"/>
</dbReference>
<feature type="transmembrane region" description="Helical" evidence="3">
    <location>
        <begin position="341"/>
        <end position="360"/>
    </location>
</feature>
<feature type="domain" description="EamA" evidence="4">
    <location>
        <begin position="463"/>
        <end position="600"/>
    </location>
</feature>
<evidence type="ECO:0000259" key="4">
    <source>
        <dbReference type="Pfam" id="PF00892"/>
    </source>
</evidence>
<feature type="transmembrane region" description="Helical" evidence="3">
    <location>
        <begin position="433"/>
        <end position="450"/>
    </location>
</feature>
<dbReference type="Proteomes" id="UP001604335">
    <property type="component" value="Unassembled WGS sequence"/>
</dbReference>
<reference evidence="6" key="1">
    <citation type="journal article" date="2024" name="Algal Res.">
        <title>Biochemical, toxicological and genomic investigation of a high-biomass producing Limnothrix strain isolated from Italian shallow drinking water reservoir.</title>
        <authorList>
            <person name="Simonazzi M."/>
            <person name="Shishido T.K."/>
            <person name="Delbaje E."/>
            <person name="Wahlsten M."/>
            <person name="Fewer D.P."/>
            <person name="Sivonen K."/>
            <person name="Pezzolesi L."/>
            <person name="Pistocchi R."/>
        </authorList>
    </citation>
    <scope>NUCLEOTIDE SEQUENCE [LARGE SCALE GENOMIC DNA]</scope>
    <source>
        <strain evidence="6">LRLZ20PSL1</strain>
    </source>
</reference>
<feature type="transmembrane region" description="Helical" evidence="3">
    <location>
        <begin position="491"/>
        <end position="511"/>
    </location>
</feature>
<evidence type="ECO:0000256" key="1">
    <source>
        <dbReference type="ARBA" id="ARBA00007362"/>
    </source>
</evidence>
<feature type="domain" description="EamA" evidence="4">
    <location>
        <begin position="290"/>
        <end position="445"/>
    </location>
</feature>
<organism evidence="5 6">
    <name type="scientific">Limnothrix redekei LRLZ20PSL1</name>
    <dbReference type="NCBI Taxonomy" id="3112953"/>
    <lineage>
        <taxon>Bacteria</taxon>
        <taxon>Bacillati</taxon>
        <taxon>Cyanobacteriota</taxon>
        <taxon>Cyanophyceae</taxon>
        <taxon>Pseudanabaenales</taxon>
        <taxon>Pseudanabaenaceae</taxon>
        <taxon>Limnothrix</taxon>
    </lineage>
</organism>
<feature type="transmembrane region" description="Helical" evidence="3">
    <location>
        <begin position="319"/>
        <end position="335"/>
    </location>
</feature>
<evidence type="ECO:0000256" key="2">
    <source>
        <dbReference type="SAM" id="MobiDB-lite"/>
    </source>
</evidence>
<protein>
    <submittedName>
        <fullName evidence="5">EamA family transporter</fullName>
    </submittedName>
</protein>
<proteinExistence type="inferred from homology"/>
<feature type="transmembrane region" description="Helical" evidence="3">
    <location>
        <begin position="406"/>
        <end position="426"/>
    </location>
</feature>
<evidence type="ECO:0000256" key="3">
    <source>
        <dbReference type="SAM" id="Phobius"/>
    </source>
</evidence>